<dbReference type="InterPro" id="IPR050557">
    <property type="entry name" value="RTX_toxin/Mannuronan_C5-epim"/>
</dbReference>
<dbReference type="InterPro" id="IPR006026">
    <property type="entry name" value="Peptidase_Metallo"/>
</dbReference>
<comment type="similarity">
    <text evidence="3">Belongs to the peptidase M10B family.</text>
</comment>
<dbReference type="PRINTS" id="PR00313">
    <property type="entry name" value="CABNDNGRPT"/>
</dbReference>
<dbReference type="InterPro" id="IPR001343">
    <property type="entry name" value="Hemolysn_Ca-bd"/>
</dbReference>
<evidence type="ECO:0000256" key="1">
    <source>
        <dbReference type="ARBA" id="ARBA00001913"/>
    </source>
</evidence>
<dbReference type="GO" id="GO:0004222">
    <property type="term" value="F:metalloendopeptidase activity"/>
    <property type="evidence" value="ECO:0007669"/>
    <property type="project" value="InterPro"/>
</dbReference>
<proteinExistence type="inferred from homology"/>
<evidence type="ECO:0000256" key="6">
    <source>
        <dbReference type="ARBA" id="ARBA00022723"/>
    </source>
</evidence>
<evidence type="ECO:0000313" key="11">
    <source>
        <dbReference type="EMBL" id="SFM02090.1"/>
    </source>
</evidence>
<feature type="domain" description="Peptidase metallopeptidase" evidence="10">
    <location>
        <begin position="39"/>
        <end position="208"/>
    </location>
</feature>
<evidence type="ECO:0000256" key="2">
    <source>
        <dbReference type="ARBA" id="ARBA00004613"/>
    </source>
</evidence>
<dbReference type="RefSeq" id="WP_131803947.1">
    <property type="nucleotide sequence ID" value="NZ_FOSV01000038.1"/>
</dbReference>
<evidence type="ECO:0000256" key="7">
    <source>
        <dbReference type="ARBA" id="ARBA00022737"/>
    </source>
</evidence>
<dbReference type="GO" id="GO:0006508">
    <property type="term" value="P:proteolysis"/>
    <property type="evidence" value="ECO:0007669"/>
    <property type="project" value="UniProtKB-KW"/>
</dbReference>
<dbReference type="PANTHER" id="PTHR38340">
    <property type="entry name" value="S-LAYER PROTEIN"/>
    <property type="match status" value="1"/>
</dbReference>
<dbReference type="InterPro" id="IPR001818">
    <property type="entry name" value="Pept_M10_metallopeptidase"/>
</dbReference>
<dbReference type="InterPro" id="IPR024079">
    <property type="entry name" value="MetalloPept_cat_dom_sf"/>
</dbReference>
<comment type="cofactor">
    <cofactor evidence="1">
        <name>Ca(2+)</name>
        <dbReference type="ChEBI" id="CHEBI:29108"/>
    </cofactor>
</comment>
<dbReference type="Proteomes" id="UP000198804">
    <property type="component" value="Unassembled WGS sequence"/>
</dbReference>
<dbReference type="AlphaFoldDB" id="A0A1I4MG62"/>
<keyword evidence="4" id="KW-0964">Secreted</keyword>
<dbReference type="EMBL" id="FOSV01000038">
    <property type="protein sequence ID" value="SFM02090.1"/>
    <property type="molecule type" value="Genomic_DNA"/>
</dbReference>
<dbReference type="InterPro" id="IPR013858">
    <property type="entry name" value="Peptidase_M10B_C"/>
</dbReference>
<evidence type="ECO:0000256" key="5">
    <source>
        <dbReference type="ARBA" id="ARBA00022670"/>
    </source>
</evidence>
<keyword evidence="9" id="KW-0862">Zinc</keyword>
<dbReference type="GO" id="GO:0005615">
    <property type="term" value="C:extracellular space"/>
    <property type="evidence" value="ECO:0007669"/>
    <property type="project" value="InterPro"/>
</dbReference>
<comment type="subcellular location">
    <subcellularLocation>
        <location evidence="2">Secreted</location>
    </subcellularLocation>
</comment>
<evidence type="ECO:0000256" key="9">
    <source>
        <dbReference type="ARBA" id="ARBA00022833"/>
    </source>
</evidence>
<dbReference type="Pfam" id="PF00353">
    <property type="entry name" value="HemolysinCabind"/>
    <property type="match status" value="6"/>
</dbReference>
<accession>A0A1I4MG62</accession>
<evidence type="ECO:0000313" key="12">
    <source>
        <dbReference type="Proteomes" id="UP000198804"/>
    </source>
</evidence>
<evidence type="ECO:0000256" key="3">
    <source>
        <dbReference type="ARBA" id="ARBA00009490"/>
    </source>
</evidence>
<name>A0A1I4MG62_9HYPH</name>
<organism evidence="11 12">
    <name type="scientific">Methylorubrum salsuginis</name>
    <dbReference type="NCBI Taxonomy" id="414703"/>
    <lineage>
        <taxon>Bacteria</taxon>
        <taxon>Pseudomonadati</taxon>
        <taxon>Pseudomonadota</taxon>
        <taxon>Alphaproteobacteria</taxon>
        <taxon>Hyphomicrobiales</taxon>
        <taxon>Methylobacteriaceae</taxon>
        <taxon>Methylorubrum</taxon>
    </lineage>
</organism>
<dbReference type="CDD" id="cd04277">
    <property type="entry name" value="ZnMc_serralysin_like"/>
    <property type="match status" value="1"/>
</dbReference>
<keyword evidence="6" id="KW-0479">Metal-binding</keyword>
<keyword evidence="7" id="KW-0677">Repeat</keyword>
<dbReference type="PANTHER" id="PTHR38340:SF1">
    <property type="entry name" value="S-LAYER PROTEIN"/>
    <property type="match status" value="1"/>
</dbReference>
<dbReference type="SUPFAM" id="SSF55486">
    <property type="entry name" value="Metalloproteases ('zincins'), catalytic domain"/>
    <property type="match status" value="1"/>
</dbReference>
<dbReference type="SMART" id="SM00235">
    <property type="entry name" value="ZnMc"/>
    <property type="match status" value="1"/>
</dbReference>
<dbReference type="Pfam" id="PF08548">
    <property type="entry name" value="Peptidase_M10_C"/>
    <property type="match status" value="1"/>
</dbReference>
<dbReference type="GO" id="GO:0008270">
    <property type="term" value="F:zinc ion binding"/>
    <property type="evidence" value="ECO:0007669"/>
    <property type="project" value="InterPro"/>
</dbReference>
<reference evidence="12" key="1">
    <citation type="submission" date="2016-10" db="EMBL/GenBank/DDBJ databases">
        <authorList>
            <person name="Varghese N."/>
            <person name="Submissions S."/>
        </authorList>
    </citation>
    <scope>NUCLEOTIDE SEQUENCE [LARGE SCALE GENOMIC DNA]</scope>
    <source>
        <strain evidence="12">CGMCC 1.6474</strain>
    </source>
</reference>
<evidence type="ECO:0000256" key="4">
    <source>
        <dbReference type="ARBA" id="ARBA00022525"/>
    </source>
</evidence>
<dbReference type="SUPFAM" id="SSF51120">
    <property type="entry name" value="beta-Roll"/>
    <property type="match status" value="5"/>
</dbReference>
<sequence>MLTQENYPLKEMGVVVLAKVSTVAVPKSSNVYIDSLIFGGIRWDQKSGPISYAFHQGDEGMAPWTSADKAAFKLAFSLFSNVANVSFAEAADPEGANLNLGLIKGSIPGAEQLVAFMVPPGLQLADGPPPGTGLFSIGAHPNWYGQLSQGGYSFATIIHELGHGLGLSHPHDNAGGSSLFPGVDGYDAEGGPLLKPDGTVDFARDTGDDDLNIGLNTMMSYNNIGQSYAPNAAANFGFEGTPMALDIAALQHLYGANMTYRTGNDTYRLPQADKVGTFWSSIWDAGGIDTISNEGSNRAATINLQAAPLTGPKAGGYVSAIKGNAVHGGYTIANRVTIENAIGGKADDKIVGNAAANRIDGGGGADVMIGKEGNDTYLVDNRKDLVGEVNGQGNDTVISTVSYGLLEGSSVETLRLASTTGRAALNLDGNGFANTLIGNAGNNRLDGKGGADTLSGLAGDDRYVVDSAKDRVIEAKGQGNDTVFSTVSYALAKGQEIESLHLAKPDSKAALNLTGNEFDNALVGNAGHNRLDGGTGDDMLSGKGGNDRYYVDSSFDQVFEAKGQGVDTVVSTVTYSLDKGQEVERLELAPSTGATGLNLTGNEFDNTLVGNAGRNILNGGGGADKLYGLKGDDLYLVDNTGDQVFEVQGQGQDGILSTVTYTLAKGQEIEDLVLSSSTGKTSLDLTGNEFANTLIGNEGVNWLDGGAGADVMRANGGDDVYIVDNTKDRVLEDVGRGDDIVKTHVSYTLLAGQEIERLWAAEPEDARNISLTGNEFGQEIYADAGNNRIDGGLGNDHLFGGPGADTYVFSTKLGRDNVDQIYIYGSQDPGDPRDMIELSKLIFSALAPGQLAESAFKAIDHAKVDADDRILYKQATGEVFYDADGSGKAGAQLFAVVENKGELKAGDFLIA</sequence>
<dbReference type="Gene3D" id="3.40.390.10">
    <property type="entry name" value="Collagenase (Catalytic Domain)"/>
    <property type="match status" value="1"/>
</dbReference>
<keyword evidence="8" id="KW-0378">Hydrolase</keyword>
<evidence type="ECO:0000259" key="10">
    <source>
        <dbReference type="SMART" id="SM00235"/>
    </source>
</evidence>
<gene>
    <name evidence="11" type="ORF">SAMN04488125_1388</name>
</gene>
<dbReference type="GO" id="GO:0031012">
    <property type="term" value="C:extracellular matrix"/>
    <property type="evidence" value="ECO:0007669"/>
    <property type="project" value="InterPro"/>
</dbReference>
<protein>
    <submittedName>
        <fullName evidence="11">Ca2+-binding protein, RTX toxin-related</fullName>
    </submittedName>
</protein>
<dbReference type="InterPro" id="IPR034033">
    <property type="entry name" value="Serralysin-like"/>
</dbReference>
<dbReference type="InterPro" id="IPR011049">
    <property type="entry name" value="Serralysin-like_metalloprot_C"/>
</dbReference>
<evidence type="ECO:0000256" key="8">
    <source>
        <dbReference type="ARBA" id="ARBA00022801"/>
    </source>
</evidence>
<dbReference type="Pfam" id="PF00413">
    <property type="entry name" value="Peptidase_M10"/>
    <property type="match status" value="1"/>
</dbReference>
<dbReference type="OrthoDB" id="8010440at2"/>
<keyword evidence="5" id="KW-0645">Protease</keyword>
<dbReference type="GO" id="GO:0005509">
    <property type="term" value="F:calcium ion binding"/>
    <property type="evidence" value="ECO:0007669"/>
    <property type="project" value="InterPro"/>
</dbReference>
<dbReference type="STRING" id="414703.SAMN04488125_1388"/>
<dbReference type="Gene3D" id="2.150.10.10">
    <property type="entry name" value="Serralysin-like metalloprotease, C-terminal"/>
    <property type="match status" value="3"/>
</dbReference>
<keyword evidence="12" id="KW-1185">Reference proteome</keyword>